<protein>
    <submittedName>
        <fullName evidence="1">Uncharacterized protein</fullName>
    </submittedName>
</protein>
<dbReference type="AlphaFoldDB" id="A0A133UJV5"/>
<name>A0A133UJV5_9EURY</name>
<evidence type="ECO:0000313" key="1">
    <source>
        <dbReference type="EMBL" id="KXA94386.1"/>
    </source>
</evidence>
<evidence type="ECO:0000313" key="2">
    <source>
        <dbReference type="Proteomes" id="UP000070284"/>
    </source>
</evidence>
<comment type="caution">
    <text evidence="1">The sequence shown here is derived from an EMBL/GenBank/DDBJ whole genome shotgun (WGS) entry which is preliminary data.</text>
</comment>
<accession>A0A133UJV5</accession>
<dbReference type="EMBL" id="LHXO01000061">
    <property type="protein sequence ID" value="KXA94386.1"/>
    <property type="molecule type" value="Genomic_DNA"/>
</dbReference>
<keyword evidence="2" id="KW-1185">Reference proteome</keyword>
<dbReference type="Proteomes" id="UP000070284">
    <property type="component" value="Unassembled WGS sequence"/>
</dbReference>
<sequence length="355" mass="40880">MSSDLRAKASVLESLTEFAFRKPELENYPGVGIFNFLSGEGEVRRRYLDWLLAWVDSFSSFQSFESAFETVMEGDFDSSIKAAVFLGMVDSLKKRKMDRPAKELTTQFFGSRQISEDFRREFAWLLTGKQFAFRVKAHPLADLSMLSSPDRVVRLQEDIDGFPDSEVLSRVSEVGWIRLMEMGVEHLAETEWGMGEEAEKLGNYIKSVIGGEGIGRHFDSKVAGEVWRHLALRMVPRLRFHFEKRPVTKWLLDSLEDGEVKSFIRGMLGKEYHRRDFPTMRGIFDSLRKWGKAHPEFAREVVDELKGANRCQIRRGALATAYAIFGEEKYLEEAKKDEAEMVREWGEEISSRDAE</sequence>
<gene>
    <name evidence="1" type="ORF">AKJ65_04560</name>
</gene>
<organism evidence="1 2">
    <name type="scientific">candidate division MSBL1 archaeon SCGC-AAA259E19</name>
    <dbReference type="NCBI Taxonomy" id="1698264"/>
    <lineage>
        <taxon>Archaea</taxon>
        <taxon>Methanobacteriati</taxon>
        <taxon>Methanobacteriota</taxon>
        <taxon>candidate division MSBL1</taxon>
    </lineage>
</organism>
<proteinExistence type="predicted"/>
<reference evidence="1 2" key="1">
    <citation type="journal article" date="2016" name="Sci. Rep.">
        <title>Metabolic traits of an uncultured archaeal lineage -MSBL1- from brine pools of the Red Sea.</title>
        <authorList>
            <person name="Mwirichia R."/>
            <person name="Alam I."/>
            <person name="Rashid M."/>
            <person name="Vinu M."/>
            <person name="Ba-Alawi W."/>
            <person name="Anthony Kamau A."/>
            <person name="Kamanda Ngugi D."/>
            <person name="Goker M."/>
            <person name="Klenk H.P."/>
            <person name="Bajic V."/>
            <person name="Stingl U."/>
        </authorList>
    </citation>
    <scope>NUCLEOTIDE SEQUENCE [LARGE SCALE GENOMIC DNA]</scope>
    <source>
        <strain evidence="1">SCGC-AAA259E19</strain>
    </source>
</reference>